<accession>A0ABR9ZNN7</accession>
<dbReference type="Gene3D" id="3.20.20.80">
    <property type="entry name" value="Glycosidases"/>
    <property type="match status" value="1"/>
</dbReference>
<comment type="caution">
    <text evidence="1">The sequence shown here is derived from an EMBL/GenBank/DDBJ whole genome shotgun (WGS) entry which is preliminary data.</text>
</comment>
<dbReference type="SUPFAM" id="SSF51261">
    <property type="entry name" value="Duplicated hybrid motif"/>
    <property type="match status" value="1"/>
</dbReference>
<dbReference type="InterPro" id="IPR017853">
    <property type="entry name" value="GH"/>
</dbReference>
<evidence type="ECO:0000313" key="1">
    <source>
        <dbReference type="EMBL" id="MBF4691530.1"/>
    </source>
</evidence>
<dbReference type="InterPro" id="IPR001360">
    <property type="entry name" value="Glyco_hydro_1"/>
</dbReference>
<reference evidence="1 2" key="1">
    <citation type="submission" date="2020-11" db="EMBL/GenBank/DDBJ databases">
        <title>Fusibacter basophilias sp. nov.</title>
        <authorList>
            <person name="Qiu D."/>
        </authorList>
    </citation>
    <scope>NUCLEOTIDE SEQUENCE [LARGE SCALE GENOMIC DNA]</scope>
    <source>
        <strain evidence="1 2">Q10-2</strain>
    </source>
</reference>
<keyword evidence="2" id="KW-1185">Reference proteome</keyword>
<gene>
    <name evidence="1" type="ORF">ISU02_00290</name>
</gene>
<proteinExistence type="predicted"/>
<dbReference type="EMBL" id="JADKNH010000001">
    <property type="protein sequence ID" value="MBF4691530.1"/>
    <property type="molecule type" value="Genomic_DNA"/>
</dbReference>
<protein>
    <submittedName>
        <fullName evidence="1">Family 1 glycosylhydrolase</fullName>
    </submittedName>
</protein>
<sequence>MKFRIAKSDGKVVAPFDGTVIDMFPTKHAIDLPLFIVENGLGAVDQIDVDGNICDDYRISYLRRHVVEMIWNKTLK</sequence>
<dbReference type="SUPFAM" id="SSF51445">
    <property type="entry name" value="(Trans)glycosidases"/>
    <property type="match status" value="1"/>
</dbReference>
<organism evidence="1 2">
    <name type="scientific">Fusibacter ferrireducens</name>
    <dbReference type="NCBI Taxonomy" id="2785058"/>
    <lineage>
        <taxon>Bacteria</taxon>
        <taxon>Bacillati</taxon>
        <taxon>Bacillota</taxon>
        <taxon>Clostridia</taxon>
        <taxon>Eubacteriales</taxon>
        <taxon>Eubacteriales Family XII. Incertae Sedis</taxon>
        <taxon>Fusibacter</taxon>
    </lineage>
</organism>
<dbReference type="InterPro" id="IPR011055">
    <property type="entry name" value="Dup_hybrid_motif"/>
</dbReference>
<evidence type="ECO:0000313" key="2">
    <source>
        <dbReference type="Proteomes" id="UP000614200"/>
    </source>
</evidence>
<dbReference type="Proteomes" id="UP000614200">
    <property type="component" value="Unassembled WGS sequence"/>
</dbReference>
<name>A0ABR9ZNN7_9FIRM</name>
<dbReference type="Pfam" id="PF00232">
    <property type="entry name" value="Glyco_hydro_1"/>
    <property type="match status" value="1"/>
</dbReference>